<keyword evidence="1" id="KW-0378">Hydrolase</keyword>
<dbReference type="Pfam" id="PF08282">
    <property type="entry name" value="Hydrolase_3"/>
    <property type="match status" value="1"/>
</dbReference>
<dbReference type="InterPro" id="IPR023214">
    <property type="entry name" value="HAD_sf"/>
</dbReference>
<dbReference type="Gene3D" id="3.40.50.1000">
    <property type="entry name" value="HAD superfamily/HAD-like"/>
    <property type="match status" value="1"/>
</dbReference>
<name>A0A0S3UID5_PREIN</name>
<dbReference type="GO" id="GO:0016791">
    <property type="term" value="F:phosphatase activity"/>
    <property type="evidence" value="ECO:0007669"/>
    <property type="project" value="TreeGrafter"/>
</dbReference>
<dbReference type="PANTHER" id="PTHR10000:SF25">
    <property type="entry name" value="PHOSPHATASE YKRA-RELATED"/>
    <property type="match status" value="1"/>
</dbReference>
<dbReference type="GO" id="GO:0000287">
    <property type="term" value="F:magnesium ion binding"/>
    <property type="evidence" value="ECO:0007669"/>
    <property type="project" value="TreeGrafter"/>
</dbReference>
<evidence type="ECO:0000313" key="1">
    <source>
        <dbReference type="EMBL" id="BAU17267.1"/>
    </source>
</evidence>
<dbReference type="SFLD" id="SFLDG01144">
    <property type="entry name" value="C2.B.4:_PGP_Like"/>
    <property type="match status" value="1"/>
</dbReference>
<dbReference type="SFLD" id="SFLDG01140">
    <property type="entry name" value="C2.B:_Phosphomannomutase_and_P"/>
    <property type="match status" value="1"/>
</dbReference>
<dbReference type="SFLD" id="SFLDS00003">
    <property type="entry name" value="Haloacid_Dehalogenase"/>
    <property type="match status" value="1"/>
</dbReference>
<dbReference type="EMBL" id="AP014597">
    <property type="protein sequence ID" value="BAU17267.1"/>
    <property type="molecule type" value="Genomic_DNA"/>
</dbReference>
<dbReference type="SUPFAM" id="SSF56784">
    <property type="entry name" value="HAD-like"/>
    <property type="match status" value="1"/>
</dbReference>
<dbReference type="PROSITE" id="PS01228">
    <property type="entry name" value="COF_1"/>
    <property type="match status" value="1"/>
</dbReference>
<organism evidence="1 2">
    <name type="scientific">Prevotella intermedia</name>
    <dbReference type="NCBI Taxonomy" id="28131"/>
    <lineage>
        <taxon>Bacteria</taxon>
        <taxon>Pseudomonadati</taxon>
        <taxon>Bacteroidota</taxon>
        <taxon>Bacteroidia</taxon>
        <taxon>Bacteroidales</taxon>
        <taxon>Prevotellaceae</taxon>
        <taxon>Prevotella</taxon>
    </lineage>
</organism>
<evidence type="ECO:0000313" key="2">
    <source>
        <dbReference type="Proteomes" id="UP000217431"/>
    </source>
</evidence>
<dbReference type="InterPro" id="IPR000150">
    <property type="entry name" value="Cof"/>
</dbReference>
<reference evidence="1 2" key="1">
    <citation type="journal article" date="2016" name="DNA Res.">
        <title>The complete genome sequencing of Prevotella intermedia strain OMA14 and a subsequent fine-scale, intra-species genomic comparison reveal an unusual amplification of conjugative and mobile transposons and identify a novel Prevotella-lineage-specific repeat.</title>
        <authorList>
            <person name="Naito M."/>
            <person name="Ogura Y."/>
            <person name="Itoh T."/>
            <person name="Shoji M."/>
            <person name="Okamoto M."/>
            <person name="Hayashi T."/>
            <person name="Nakayama K."/>
        </authorList>
    </citation>
    <scope>NUCLEOTIDE SEQUENCE [LARGE SCALE GENOMIC DNA]</scope>
    <source>
        <strain evidence="1 2">OMA14</strain>
    </source>
</reference>
<dbReference type="PROSITE" id="PS01229">
    <property type="entry name" value="COF_2"/>
    <property type="match status" value="1"/>
</dbReference>
<dbReference type="NCBIfam" id="TIGR00099">
    <property type="entry name" value="Cof-subfamily"/>
    <property type="match status" value="1"/>
</dbReference>
<dbReference type="RefSeq" id="WP_096405233.1">
    <property type="nucleotide sequence ID" value="NZ_AP014597.1"/>
</dbReference>
<accession>A0A0S3UID5</accession>
<gene>
    <name evidence="1" type="ORF">PIOMA14_I_0759</name>
</gene>
<sequence>MAIKAAFFDIDGTLVSFKTHKIPQSTINAITRAKRKDIKIFIATGRPVAIINNIADIKHLVDGYITFNGAYCFMGNQDFVLSPIPNADVQTMIADAERRDYCVLVCGKQEVVIHNYKKVFTDIFVHDLGVNNVDESRTIADLQGQPILQLTPFFTQADEDIIIPDMPHCVSARWHPAFTDITVKGANKGNALTTVAAQLGIDIADCIAFGDGGNDLSILKAAGIGVAMGNANNEVKAAADYVTTSVDEDGIWKAMQHFGALEEE</sequence>
<dbReference type="GO" id="GO:0005829">
    <property type="term" value="C:cytosol"/>
    <property type="evidence" value="ECO:0007669"/>
    <property type="project" value="TreeGrafter"/>
</dbReference>
<protein>
    <submittedName>
        <fullName evidence="1">Haloacid dehalogenase-like hydrolase</fullName>
    </submittedName>
</protein>
<dbReference type="PANTHER" id="PTHR10000">
    <property type="entry name" value="PHOSPHOSERINE PHOSPHATASE"/>
    <property type="match status" value="1"/>
</dbReference>
<dbReference type="Gene3D" id="3.30.1240.10">
    <property type="match status" value="1"/>
</dbReference>
<proteinExistence type="predicted"/>
<dbReference type="Proteomes" id="UP000217431">
    <property type="component" value="Chromosome I"/>
</dbReference>
<dbReference type="InterPro" id="IPR036412">
    <property type="entry name" value="HAD-like_sf"/>
</dbReference>
<dbReference type="STRING" id="28131.BWX40_04850"/>
<dbReference type="AlphaFoldDB" id="A0A0S3UID5"/>